<organism evidence="1 2">
    <name type="scientific">Diversispora eburnea</name>
    <dbReference type="NCBI Taxonomy" id="1213867"/>
    <lineage>
        <taxon>Eukaryota</taxon>
        <taxon>Fungi</taxon>
        <taxon>Fungi incertae sedis</taxon>
        <taxon>Mucoromycota</taxon>
        <taxon>Glomeromycotina</taxon>
        <taxon>Glomeromycetes</taxon>
        <taxon>Diversisporales</taxon>
        <taxon>Diversisporaceae</taxon>
        <taxon>Diversispora</taxon>
    </lineage>
</organism>
<dbReference type="EMBL" id="CAJVPK010001776">
    <property type="protein sequence ID" value="CAG8598114.1"/>
    <property type="molecule type" value="Genomic_DNA"/>
</dbReference>
<evidence type="ECO:0000313" key="2">
    <source>
        <dbReference type="Proteomes" id="UP000789706"/>
    </source>
</evidence>
<proteinExistence type="predicted"/>
<name>A0A9N9CGI5_9GLOM</name>
<reference evidence="1" key="1">
    <citation type="submission" date="2021-06" db="EMBL/GenBank/DDBJ databases">
        <authorList>
            <person name="Kallberg Y."/>
            <person name="Tangrot J."/>
            <person name="Rosling A."/>
        </authorList>
    </citation>
    <scope>NUCLEOTIDE SEQUENCE</scope>
    <source>
        <strain evidence="1">AZ414A</strain>
    </source>
</reference>
<dbReference type="AlphaFoldDB" id="A0A9N9CGI5"/>
<dbReference type="OrthoDB" id="2481321at2759"/>
<keyword evidence="2" id="KW-1185">Reference proteome</keyword>
<dbReference type="Proteomes" id="UP000789706">
    <property type="component" value="Unassembled WGS sequence"/>
</dbReference>
<protein>
    <submittedName>
        <fullName evidence="1">9477_t:CDS:1</fullName>
    </submittedName>
</protein>
<gene>
    <name evidence="1" type="ORF">DEBURN_LOCUS9387</name>
</gene>
<evidence type="ECO:0000313" key="1">
    <source>
        <dbReference type="EMBL" id="CAG8598114.1"/>
    </source>
</evidence>
<sequence>MAKNVSESLETIELIMDYENPWIFSASSLRKLFEGWCCKGGGGNRKIIVKRPGPPLFKLSDEHFKVIEDYGVQFDILGSRKNMTYTSPIPINSYHGIALVHITK</sequence>
<comment type="caution">
    <text evidence="1">The sequence shown here is derived from an EMBL/GenBank/DDBJ whole genome shotgun (WGS) entry which is preliminary data.</text>
</comment>
<accession>A0A9N9CGI5</accession>